<sequence>MKSPNIRIYYSIIDPYPAYRVDLSELVAKSLSALHVETAWFMAADSADPHAGRRDYFSQHCRVPRRYAGGALARLGSRLAYWLSDAGHMLRAARGRYDVLQTRDKYLVSLLALAAARLSGKRFVYWCSYPFPEHALELARERGGLKGALLALKGRLAMFTLYRVVMRHADHNFVQSEQMLRDLAGYGIAVDRMTPVPMGVPQRLLDWAAARAVPVVPDRVVYLGTMASVRRLHVLIDAFALLRRRCPQATLLMVGDGDFPHERAALQRQVAELGLAEAVSFTGQVPIEEAWALSSSAAVCVSPFYPSKILASTSPTKLVEYMAMGRPVVCNDHPEQSAIIRDSGAGLCVAWDPAAFAGALAWMLEHPAQAEQMGAKGPAWVAATRTYPIIAESVRLTYQQLLQRAD</sequence>
<evidence type="ECO:0000313" key="2">
    <source>
        <dbReference type="EMBL" id="MYN17675.1"/>
    </source>
</evidence>
<keyword evidence="2" id="KW-0808">Transferase</keyword>
<evidence type="ECO:0000313" key="3">
    <source>
        <dbReference type="Proteomes" id="UP000484875"/>
    </source>
</evidence>
<dbReference type="RefSeq" id="WP_161090285.1">
    <property type="nucleotide sequence ID" value="NZ_WWCV01000020.1"/>
</dbReference>
<dbReference type="AlphaFoldDB" id="A0A845HJE9"/>
<dbReference type="Proteomes" id="UP000484875">
    <property type="component" value="Unassembled WGS sequence"/>
</dbReference>
<dbReference type="Pfam" id="PF13579">
    <property type="entry name" value="Glyco_trans_4_4"/>
    <property type="match status" value="1"/>
</dbReference>
<evidence type="ECO:0000259" key="1">
    <source>
        <dbReference type="Pfam" id="PF13579"/>
    </source>
</evidence>
<dbReference type="EMBL" id="WWCV01000020">
    <property type="protein sequence ID" value="MYN17675.1"/>
    <property type="molecule type" value="Genomic_DNA"/>
</dbReference>
<dbReference type="Pfam" id="PF13692">
    <property type="entry name" value="Glyco_trans_1_4"/>
    <property type="match status" value="1"/>
</dbReference>
<feature type="domain" description="Glycosyltransferase subfamily 4-like N-terminal" evidence="1">
    <location>
        <begin position="28"/>
        <end position="199"/>
    </location>
</feature>
<reference evidence="2 3" key="1">
    <citation type="submission" date="2019-12" db="EMBL/GenBank/DDBJ databases">
        <title>Novel species isolated from a subtropical stream in China.</title>
        <authorList>
            <person name="Lu H."/>
        </authorList>
    </citation>
    <scope>NUCLEOTIDE SEQUENCE [LARGE SCALE GENOMIC DNA]</scope>
    <source>
        <strain evidence="2 3">FT107W</strain>
    </source>
</reference>
<comment type="caution">
    <text evidence="2">The sequence shown here is derived from an EMBL/GenBank/DDBJ whole genome shotgun (WGS) entry which is preliminary data.</text>
</comment>
<dbReference type="GO" id="GO:0016757">
    <property type="term" value="F:glycosyltransferase activity"/>
    <property type="evidence" value="ECO:0007669"/>
    <property type="project" value="UniProtKB-ARBA"/>
</dbReference>
<dbReference type="Gene3D" id="3.40.50.2000">
    <property type="entry name" value="Glycogen Phosphorylase B"/>
    <property type="match status" value="2"/>
</dbReference>
<protein>
    <submittedName>
        <fullName evidence="2">Glycosyltransferase</fullName>
    </submittedName>
</protein>
<dbReference type="PANTHER" id="PTHR12526">
    <property type="entry name" value="GLYCOSYLTRANSFERASE"/>
    <property type="match status" value="1"/>
</dbReference>
<dbReference type="PANTHER" id="PTHR12526:SF636">
    <property type="entry name" value="BLL3647 PROTEIN"/>
    <property type="match status" value="1"/>
</dbReference>
<dbReference type="InterPro" id="IPR028098">
    <property type="entry name" value="Glyco_trans_4-like_N"/>
</dbReference>
<accession>A0A845HJE9</accession>
<organism evidence="2 3">
    <name type="scientific">Duganella vulcania</name>
    <dbReference type="NCBI Taxonomy" id="2692166"/>
    <lineage>
        <taxon>Bacteria</taxon>
        <taxon>Pseudomonadati</taxon>
        <taxon>Pseudomonadota</taxon>
        <taxon>Betaproteobacteria</taxon>
        <taxon>Burkholderiales</taxon>
        <taxon>Oxalobacteraceae</taxon>
        <taxon>Telluria group</taxon>
        <taxon>Duganella</taxon>
    </lineage>
</organism>
<dbReference type="SUPFAM" id="SSF53756">
    <property type="entry name" value="UDP-Glycosyltransferase/glycogen phosphorylase"/>
    <property type="match status" value="1"/>
</dbReference>
<proteinExistence type="predicted"/>
<gene>
    <name evidence="2" type="ORF">GTP81_13005</name>
</gene>
<name>A0A845HJE9_9BURK</name>
<keyword evidence="3" id="KW-1185">Reference proteome</keyword>